<reference evidence="1" key="1">
    <citation type="submission" date="2018-08" db="EMBL/GenBank/DDBJ databases">
        <title>Identification of Burkholderia cepacia strains that express a Burkholderia pseudomallei-like capsular polysaccharide.</title>
        <authorList>
            <person name="Burtnick M.N."/>
            <person name="Vongsouvath M."/>
            <person name="Newton P."/>
            <person name="Wuthiekanun V."/>
            <person name="Limmathurotsakul D."/>
            <person name="Brett P.J."/>
            <person name="Chantratita N."/>
            <person name="Dance D.A."/>
        </authorList>
    </citation>
    <scope>NUCLEOTIDE SEQUENCE</scope>
    <source>
        <strain evidence="1">SBXCC001</strain>
    </source>
</reference>
<sequence>MSARSTIVCGIASECARDDTRERHVREDQSQVLRFRRLRREVSV</sequence>
<evidence type="ECO:0000313" key="1">
    <source>
        <dbReference type="EMBL" id="MDW9251907.1"/>
    </source>
</evidence>
<name>A0AAW9CP11_BURTH</name>
<proteinExistence type="predicted"/>
<dbReference type="AlphaFoldDB" id="A0AAW9CP11"/>
<protein>
    <submittedName>
        <fullName evidence="1">Uncharacterized protein</fullName>
    </submittedName>
</protein>
<organism evidence="1 2">
    <name type="scientific">Burkholderia thailandensis</name>
    <dbReference type="NCBI Taxonomy" id="57975"/>
    <lineage>
        <taxon>Bacteria</taxon>
        <taxon>Pseudomonadati</taxon>
        <taxon>Pseudomonadota</taxon>
        <taxon>Betaproteobacteria</taxon>
        <taxon>Burkholderiales</taxon>
        <taxon>Burkholderiaceae</taxon>
        <taxon>Burkholderia</taxon>
        <taxon>pseudomallei group</taxon>
    </lineage>
</organism>
<comment type="caution">
    <text evidence="1">The sequence shown here is derived from an EMBL/GenBank/DDBJ whole genome shotgun (WGS) entry which is preliminary data.</text>
</comment>
<gene>
    <name evidence="1" type="ORF">C7S16_4354</name>
</gene>
<evidence type="ECO:0000313" key="2">
    <source>
        <dbReference type="Proteomes" id="UP001272137"/>
    </source>
</evidence>
<dbReference type="EMBL" id="QXCT01000001">
    <property type="protein sequence ID" value="MDW9251907.1"/>
    <property type="molecule type" value="Genomic_DNA"/>
</dbReference>
<dbReference type="Proteomes" id="UP001272137">
    <property type="component" value="Unassembled WGS sequence"/>
</dbReference>
<accession>A0AAW9CP11</accession>